<dbReference type="AlphaFoldDB" id="A0A2V0P6P6"/>
<evidence type="ECO:0000313" key="4">
    <source>
        <dbReference type="Proteomes" id="UP000247498"/>
    </source>
</evidence>
<feature type="domain" description="FIST" evidence="2">
    <location>
        <begin position="125"/>
        <end position="427"/>
    </location>
</feature>
<dbReference type="SMART" id="SM00897">
    <property type="entry name" value="FIST"/>
    <property type="match status" value="1"/>
</dbReference>
<feature type="compositionally biased region" description="Low complexity" evidence="1">
    <location>
        <begin position="38"/>
        <end position="55"/>
    </location>
</feature>
<proteinExistence type="predicted"/>
<feature type="compositionally biased region" description="Low complexity" evidence="1">
    <location>
        <begin position="349"/>
        <end position="361"/>
    </location>
</feature>
<feature type="compositionally biased region" description="Low complexity" evidence="1">
    <location>
        <begin position="62"/>
        <end position="80"/>
    </location>
</feature>
<feature type="region of interest" description="Disordered" evidence="1">
    <location>
        <begin position="1"/>
        <end position="80"/>
    </location>
</feature>
<dbReference type="EMBL" id="BDRX01000034">
    <property type="protein sequence ID" value="GBF92765.1"/>
    <property type="molecule type" value="Genomic_DNA"/>
</dbReference>
<dbReference type="PANTHER" id="PTHR14939:SF5">
    <property type="entry name" value="F-BOX ONLY PROTEIN 22"/>
    <property type="match status" value="1"/>
</dbReference>
<comment type="caution">
    <text evidence="3">The sequence shown here is derived from an EMBL/GenBank/DDBJ whole genome shotgun (WGS) entry which is preliminary data.</text>
</comment>
<feature type="compositionally biased region" description="Gly residues" evidence="1">
    <location>
        <begin position="643"/>
        <end position="653"/>
    </location>
</feature>
<protein>
    <recommendedName>
        <fullName evidence="2">FIST domain-containing protein</fullName>
    </recommendedName>
</protein>
<keyword evidence="4" id="KW-1185">Reference proteome</keyword>
<gene>
    <name evidence="3" type="ORF">Rsub_05134</name>
</gene>
<organism evidence="3 4">
    <name type="scientific">Raphidocelis subcapitata</name>
    <dbReference type="NCBI Taxonomy" id="307507"/>
    <lineage>
        <taxon>Eukaryota</taxon>
        <taxon>Viridiplantae</taxon>
        <taxon>Chlorophyta</taxon>
        <taxon>core chlorophytes</taxon>
        <taxon>Chlorophyceae</taxon>
        <taxon>CS clade</taxon>
        <taxon>Sphaeropleales</taxon>
        <taxon>Selenastraceae</taxon>
        <taxon>Raphidocelis</taxon>
    </lineage>
</organism>
<feature type="compositionally biased region" description="Low complexity" evidence="1">
    <location>
        <begin position="298"/>
        <end position="322"/>
    </location>
</feature>
<dbReference type="GO" id="GO:0032436">
    <property type="term" value="P:positive regulation of proteasomal ubiquitin-dependent protein catabolic process"/>
    <property type="evidence" value="ECO:0007669"/>
    <property type="project" value="TreeGrafter"/>
</dbReference>
<feature type="compositionally biased region" description="Low complexity" evidence="1">
    <location>
        <begin position="15"/>
        <end position="29"/>
    </location>
</feature>
<accession>A0A2V0P6P6</accession>
<dbReference type="OrthoDB" id="552127at2759"/>
<dbReference type="Proteomes" id="UP000247498">
    <property type="component" value="Unassembled WGS sequence"/>
</dbReference>
<name>A0A2V0P6P6_9CHLO</name>
<feature type="region of interest" description="Disordered" evidence="1">
    <location>
        <begin position="337"/>
        <end position="370"/>
    </location>
</feature>
<feature type="compositionally biased region" description="Low complexity" evidence="1">
    <location>
        <begin position="631"/>
        <end position="642"/>
    </location>
</feature>
<feature type="region of interest" description="Disordered" evidence="1">
    <location>
        <begin position="631"/>
        <end position="653"/>
    </location>
</feature>
<feature type="region of interest" description="Disordered" evidence="1">
    <location>
        <begin position="281"/>
        <end position="322"/>
    </location>
</feature>
<dbReference type="InParanoid" id="A0A2V0P6P6"/>
<dbReference type="Pfam" id="PF08495">
    <property type="entry name" value="FIST"/>
    <property type="match status" value="1"/>
</dbReference>
<evidence type="ECO:0000259" key="2">
    <source>
        <dbReference type="SMART" id="SM00897"/>
    </source>
</evidence>
<dbReference type="GO" id="GO:0000209">
    <property type="term" value="P:protein polyubiquitination"/>
    <property type="evidence" value="ECO:0007669"/>
    <property type="project" value="TreeGrafter"/>
</dbReference>
<evidence type="ECO:0000313" key="3">
    <source>
        <dbReference type="EMBL" id="GBF92765.1"/>
    </source>
</evidence>
<dbReference type="InterPro" id="IPR013702">
    <property type="entry name" value="FIST_domain_N"/>
</dbReference>
<evidence type="ECO:0000256" key="1">
    <source>
        <dbReference type="SAM" id="MobiDB-lite"/>
    </source>
</evidence>
<sequence>MLSREASGSALARQPRPAASAVAPVRPSLPQRPPPLPRAAWPQPRRPASGRGRALPAPPPRASSEQQQQTAAASAAEGGSHVANSVATPAGTFALGSFLSLRPDAASAVAEAVEAITSRHGPCFQPTLAVVFAAAAYGDGLEEVVPALRQLLPSLRHVFGCTSFGVVGSATDAPADAEGVAGLSLVLGALPGVEVSVTHTLRSGIPDEDASPEAWSDLVGMEPGSQAHTSFLVLADPKFQQTRPLLAGLDFAFPSATKVGGVISSGQRYKRRAMYAWSADGPVRAGEGRRQAARQRQRSSAAGEQQQTAQPTPTQQQQAQRPRQGLLGSFFSRLTGNFAEEPAPGRSGSAAEPAQPPASDAAADEGGDDVGGDAGLHMYGAAVLALRGPAYFEPITSQGYRAVGNRSWVVGRVSRDGSAIYSLLDPEEAARAGGDAEEVLPLVAMCEMLESASLGSEEGDLSASELDELSDDRVWVAIAPDALAADADIAPEDYQMMKLTDYDEAFGAVGVDGQVRSGYRLKLVLRDPEGIRADLAERLLATKRGDLAAVLAGAPRPPALGALLFVDLERGAGLHGEAGYEAGQVGAFLPVPLGGMYAAAEVSTVNRKAALYELATVAAVLRVDTAAAQGPTADAGSAAAQQQGGGGSESAAG</sequence>
<dbReference type="PANTHER" id="PTHR14939">
    <property type="entry name" value="F-BOX ONLY PROTEIN 22"/>
    <property type="match status" value="1"/>
</dbReference>
<reference evidence="3 4" key="1">
    <citation type="journal article" date="2018" name="Sci. Rep.">
        <title>Raphidocelis subcapitata (=Pseudokirchneriella subcapitata) provides an insight into genome evolution and environmental adaptations in the Sphaeropleales.</title>
        <authorList>
            <person name="Suzuki S."/>
            <person name="Yamaguchi H."/>
            <person name="Nakajima N."/>
            <person name="Kawachi M."/>
        </authorList>
    </citation>
    <scope>NUCLEOTIDE SEQUENCE [LARGE SCALE GENOMIC DNA]</scope>
    <source>
        <strain evidence="3 4">NIES-35</strain>
    </source>
</reference>